<dbReference type="EMBL" id="CP149782">
    <property type="protein sequence ID" value="WYF44957.1"/>
    <property type="molecule type" value="Genomic_DNA"/>
</dbReference>
<feature type="transmembrane region" description="Helical" evidence="1">
    <location>
        <begin position="33"/>
        <end position="55"/>
    </location>
</feature>
<dbReference type="AlphaFoldDB" id="A0AAU6Q2V7"/>
<sequence>MFYLPVLVWWYLTAYSGPSFDTAEDVAHHLGDLMLSFLFLSGVAVLSMPFWWVALNLSRRGQER</sequence>
<organism evidence="2">
    <name type="scientific">Deinococcus sp. VB142</name>
    <dbReference type="NCBI Taxonomy" id="3112952"/>
    <lineage>
        <taxon>Bacteria</taxon>
        <taxon>Thermotogati</taxon>
        <taxon>Deinococcota</taxon>
        <taxon>Deinococci</taxon>
        <taxon>Deinococcales</taxon>
        <taxon>Deinococcaceae</taxon>
        <taxon>Deinococcus</taxon>
    </lineage>
</organism>
<evidence type="ECO:0000313" key="2">
    <source>
        <dbReference type="EMBL" id="WYF44957.1"/>
    </source>
</evidence>
<reference evidence="2" key="1">
    <citation type="submission" date="2024-03" db="EMBL/GenBank/DDBJ databases">
        <title>Deinococcus weizhi sp. nov., isolated from human skin.</title>
        <authorList>
            <person name="Wei Z."/>
            <person name="Tian F."/>
            <person name="Yang C."/>
            <person name="Xin L.T."/>
            <person name="Wen Z.J."/>
            <person name="Lan K.C."/>
            <person name="Yu L."/>
            <person name="Zhe W."/>
            <person name="Dan F.D."/>
            <person name="Jun W."/>
            <person name="Rui Z."/>
            <person name="Yong X.J."/>
            <person name="Ting Y."/>
            <person name="Wei X."/>
            <person name="Xu Z.G."/>
            <person name="Xin Z."/>
            <person name="Dong F.G."/>
            <person name="Ni X.M."/>
            <person name="Zheng M.G."/>
            <person name="Chun Y."/>
            <person name="Qian W.X."/>
        </authorList>
    </citation>
    <scope>NUCLEOTIDE SEQUENCE</scope>
    <source>
        <strain evidence="2">VB142</strain>
    </source>
</reference>
<evidence type="ECO:0000256" key="1">
    <source>
        <dbReference type="SAM" id="Phobius"/>
    </source>
</evidence>
<keyword evidence="1" id="KW-0472">Membrane</keyword>
<gene>
    <name evidence="2" type="ORF">WDJ50_02250</name>
</gene>
<name>A0AAU6Q2V7_9DEIO</name>
<proteinExistence type="predicted"/>
<keyword evidence="1" id="KW-0812">Transmembrane</keyword>
<accession>A0AAU6Q2V7</accession>
<keyword evidence="1" id="KW-1133">Transmembrane helix</keyword>
<dbReference type="RefSeq" id="WP_339096130.1">
    <property type="nucleotide sequence ID" value="NZ_CP149782.1"/>
</dbReference>
<protein>
    <submittedName>
        <fullName evidence="2">Uncharacterized protein</fullName>
    </submittedName>
</protein>